<dbReference type="PANTHER" id="PTHR40037">
    <property type="entry name" value="PHOSPHOESTERASE YJCG-RELATED"/>
    <property type="match status" value="1"/>
</dbReference>
<dbReference type="Pfam" id="PF13563">
    <property type="entry name" value="2_5_RNA_ligase2"/>
    <property type="match status" value="1"/>
</dbReference>
<dbReference type="EMBL" id="QEAS01000004">
    <property type="protein sequence ID" value="PWG81412.1"/>
    <property type="molecule type" value="Genomic_DNA"/>
</dbReference>
<gene>
    <name evidence="1" type="ORF">DDR33_06135</name>
</gene>
<dbReference type="InterPro" id="IPR050580">
    <property type="entry name" value="2H_phosphoesterase_YjcG-like"/>
</dbReference>
<organism evidence="1 2">
    <name type="scientific">Pararcticibacter amylolyticus</name>
    <dbReference type="NCBI Taxonomy" id="2173175"/>
    <lineage>
        <taxon>Bacteria</taxon>
        <taxon>Pseudomonadati</taxon>
        <taxon>Bacteroidota</taxon>
        <taxon>Sphingobacteriia</taxon>
        <taxon>Sphingobacteriales</taxon>
        <taxon>Sphingobacteriaceae</taxon>
        <taxon>Pararcticibacter</taxon>
    </lineage>
</organism>
<dbReference type="RefSeq" id="WP_109414896.1">
    <property type="nucleotide sequence ID" value="NZ_QEAS01000004.1"/>
</dbReference>
<dbReference type="InterPro" id="IPR009097">
    <property type="entry name" value="Cyclic_Pdiesterase"/>
</dbReference>
<accession>A0A2U2PJH5</accession>
<dbReference type="Gene3D" id="3.90.1140.10">
    <property type="entry name" value="Cyclic phosphodiesterase"/>
    <property type="match status" value="1"/>
</dbReference>
<evidence type="ECO:0000313" key="1">
    <source>
        <dbReference type="EMBL" id="PWG81412.1"/>
    </source>
</evidence>
<sequence>MSLYLTAILPPPSLAEEIDEIRKEISERFKVYKALKPPVHITLFHPVSIQDELEKYLVKWLKPVTLLHDKFEISLQNYDSFNNQTVYIDVVKNEFLGALQKDIASVYNKNRIEKKEVKSNNRFKPHLTVAYRDLSPETFSNLWPEFKDRKFKRKFTADRFTLLKHDTQRWNILEEFRLNKPETYSLFP</sequence>
<dbReference type="SUPFAM" id="SSF55144">
    <property type="entry name" value="LigT-like"/>
    <property type="match status" value="1"/>
</dbReference>
<keyword evidence="2" id="KW-1185">Reference proteome</keyword>
<evidence type="ECO:0008006" key="3">
    <source>
        <dbReference type="Google" id="ProtNLM"/>
    </source>
</evidence>
<proteinExistence type="predicted"/>
<name>A0A2U2PJH5_9SPHI</name>
<dbReference type="PANTHER" id="PTHR40037:SF1">
    <property type="entry name" value="PHOSPHOESTERASE SAOUHSC_00951-RELATED"/>
    <property type="match status" value="1"/>
</dbReference>
<protein>
    <recommendedName>
        <fullName evidence="3">2'-5' RNA ligase</fullName>
    </recommendedName>
</protein>
<dbReference type="OrthoDB" id="1951600at2"/>
<dbReference type="AlphaFoldDB" id="A0A2U2PJH5"/>
<comment type="caution">
    <text evidence="1">The sequence shown here is derived from an EMBL/GenBank/DDBJ whole genome shotgun (WGS) entry which is preliminary data.</text>
</comment>
<reference evidence="1 2" key="1">
    <citation type="submission" date="2018-04" db="EMBL/GenBank/DDBJ databases">
        <title>Pedobacter chongqingensis sp. nov., isolated from a rottenly hemp rope.</title>
        <authorList>
            <person name="Cai Y."/>
        </authorList>
    </citation>
    <scope>NUCLEOTIDE SEQUENCE [LARGE SCALE GENOMIC DNA]</scope>
    <source>
        <strain evidence="1 2">FJ4-8</strain>
    </source>
</reference>
<dbReference type="Proteomes" id="UP000245647">
    <property type="component" value="Unassembled WGS sequence"/>
</dbReference>
<evidence type="ECO:0000313" key="2">
    <source>
        <dbReference type="Proteomes" id="UP000245647"/>
    </source>
</evidence>